<organism evidence="2 3">
    <name type="scientific">Armillaria borealis</name>
    <dbReference type="NCBI Taxonomy" id="47425"/>
    <lineage>
        <taxon>Eukaryota</taxon>
        <taxon>Fungi</taxon>
        <taxon>Dikarya</taxon>
        <taxon>Basidiomycota</taxon>
        <taxon>Agaricomycotina</taxon>
        <taxon>Agaricomycetes</taxon>
        <taxon>Agaricomycetidae</taxon>
        <taxon>Agaricales</taxon>
        <taxon>Marasmiineae</taxon>
        <taxon>Physalacriaceae</taxon>
        <taxon>Armillaria</taxon>
    </lineage>
</organism>
<name>A0AA39J4A4_9AGAR</name>
<evidence type="ECO:0000259" key="1">
    <source>
        <dbReference type="Pfam" id="PF18803"/>
    </source>
</evidence>
<dbReference type="Pfam" id="PF18803">
    <property type="entry name" value="CxC2"/>
    <property type="match status" value="1"/>
</dbReference>
<keyword evidence="3" id="KW-1185">Reference proteome</keyword>
<dbReference type="Proteomes" id="UP001175226">
    <property type="component" value="Unassembled WGS sequence"/>
</dbReference>
<proteinExistence type="predicted"/>
<feature type="non-terminal residue" evidence="2">
    <location>
        <position position="1"/>
    </location>
</feature>
<reference evidence="2" key="1">
    <citation type="submission" date="2023-06" db="EMBL/GenBank/DDBJ databases">
        <authorList>
            <consortium name="Lawrence Berkeley National Laboratory"/>
            <person name="Ahrendt S."/>
            <person name="Sahu N."/>
            <person name="Indic B."/>
            <person name="Wong-Bajracharya J."/>
            <person name="Merenyi Z."/>
            <person name="Ke H.-M."/>
            <person name="Monk M."/>
            <person name="Kocsube S."/>
            <person name="Drula E."/>
            <person name="Lipzen A."/>
            <person name="Balint B."/>
            <person name="Henrissat B."/>
            <person name="Andreopoulos B."/>
            <person name="Martin F.M."/>
            <person name="Harder C.B."/>
            <person name="Rigling D."/>
            <person name="Ford K.L."/>
            <person name="Foster G.D."/>
            <person name="Pangilinan J."/>
            <person name="Papanicolaou A."/>
            <person name="Barry K."/>
            <person name="LaButti K."/>
            <person name="Viragh M."/>
            <person name="Koriabine M."/>
            <person name="Yan M."/>
            <person name="Riley R."/>
            <person name="Champramary S."/>
            <person name="Plett K.L."/>
            <person name="Tsai I.J."/>
            <person name="Slot J."/>
            <person name="Sipos G."/>
            <person name="Plett J."/>
            <person name="Nagy L.G."/>
            <person name="Grigoriev I.V."/>
        </authorList>
    </citation>
    <scope>NUCLEOTIDE SEQUENCE</scope>
    <source>
        <strain evidence="2">FPL87.14</strain>
    </source>
</reference>
<protein>
    <recommendedName>
        <fullName evidence="1">CxC2-like cysteine cluster KDZ transposase-associated domain-containing protein</fullName>
    </recommendedName>
</protein>
<dbReference type="InterPro" id="IPR041457">
    <property type="entry name" value="CxC2_KDZ-assoc"/>
</dbReference>
<evidence type="ECO:0000313" key="2">
    <source>
        <dbReference type="EMBL" id="KAK0435876.1"/>
    </source>
</evidence>
<comment type="caution">
    <text evidence="2">The sequence shown here is derived from an EMBL/GenBank/DDBJ whole genome shotgun (WGS) entry which is preliminary data.</text>
</comment>
<sequence>EYRQEFLLELLRCKGRLGNPPSVCPTCGKDGEPVYWCAKCLPGHLECQSCCVECHRQMPLHVIFEWAGSFFDKTLLKELGLHVQLGHNGQTSCLKPQRGPNGMIVIHTNGIHEVSVNYCDCQQHLLARQQLLRFGWYPATVHQPNTCLTIDCLELFHSLTLMGKLSAYDFYKSLTYLTDASGLLIAKSRYKSFLRMVWQWRHLLMLLRGGKGCEANRASNVGPGELAMECPACPNPGVNLHEGWESAPPEIQ</sequence>
<gene>
    <name evidence="2" type="ORF">EV421DRAFT_1716371</name>
</gene>
<evidence type="ECO:0000313" key="3">
    <source>
        <dbReference type="Proteomes" id="UP001175226"/>
    </source>
</evidence>
<accession>A0AA39J4A4</accession>
<dbReference type="AlphaFoldDB" id="A0AA39J4A4"/>
<dbReference type="EMBL" id="JAUEPT010000059">
    <property type="protein sequence ID" value="KAK0435876.1"/>
    <property type="molecule type" value="Genomic_DNA"/>
</dbReference>
<feature type="domain" description="CxC2-like cysteine cluster KDZ transposase-associated" evidence="1">
    <location>
        <begin position="76"/>
        <end position="182"/>
    </location>
</feature>